<dbReference type="SUPFAM" id="SSF54160">
    <property type="entry name" value="Chromo domain-like"/>
    <property type="match status" value="1"/>
</dbReference>
<keyword evidence="3" id="KW-1185">Reference proteome</keyword>
<dbReference type="AlphaFoldDB" id="A0AAD4W866"/>
<evidence type="ECO:0008006" key="4">
    <source>
        <dbReference type="Google" id="ProtNLM"/>
    </source>
</evidence>
<dbReference type="InterPro" id="IPR016197">
    <property type="entry name" value="Chromo-like_dom_sf"/>
</dbReference>
<evidence type="ECO:0000313" key="3">
    <source>
        <dbReference type="Proteomes" id="UP001054821"/>
    </source>
</evidence>
<feature type="compositionally biased region" description="Polar residues" evidence="1">
    <location>
        <begin position="1"/>
        <end position="12"/>
    </location>
</feature>
<dbReference type="Gene3D" id="2.40.50.40">
    <property type="match status" value="1"/>
</dbReference>
<dbReference type="EMBL" id="JAJFAZ020000003">
    <property type="protein sequence ID" value="KAI5337277.1"/>
    <property type="molecule type" value="Genomic_DNA"/>
</dbReference>
<evidence type="ECO:0000313" key="2">
    <source>
        <dbReference type="EMBL" id="KAI5337277.1"/>
    </source>
</evidence>
<protein>
    <recommendedName>
        <fullName evidence="4">Chromo domain-containing protein</fullName>
    </recommendedName>
</protein>
<gene>
    <name evidence="2" type="ORF">L3X38_016548</name>
</gene>
<accession>A0AAD4W866</accession>
<name>A0AAD4W866_PRUDU</name>
<comment type="caution">
    <text evidence="2">The sequence shown here is derived from an EMBL/GenBank/DDBJ whole genome shotgun (WGS) entry which is preliminary data.</text>
</comment>
<dbReference type="Proteomes" id="UP001054821">
    <property type="component" value="Chromosome 3"/>
</dbReference>
<proteinExistence type="predicted"/>
<reference evidence="2 3" key="1">
    <citation type="journal article" date="2022" name="G3 (Bethesda)">
        <title>Whole-genome sequence and methylome profiling of the almond [Prunus dulcis (Mill.) D.A. Webb] cultivar 'Nonpareil'.</title>
        <authorList>
            <person name="D'Amico-Willman K.M."/>
            <person name="Ouma W.Z."/>
            <person name="Meulia T."/>
            <person name="Sideli G.M."/>
            <person name="Gradziel T.M."/>
            <person name="Fresnedo-Ramirez J."/>
        </authorList>
    </citation>
    <scope>NUCLEOTIDE SEQUENCE [LARGE SCALE GENOMIC DNA]</scope>
    <source>
        <strain evidence="2">Clone GOH B32 T37-40</strain>
    </source>
</reference>
<feature type="region of interest" description="Disordered" evidence="1">
    <location>
        <begin position="1"/>
        <end position="30"/>
    </location>
</feature>
<sequence length="91" mass="10360">MPRSPSPSSDPTYQIEDVSDHEVLASSPGDSTRSLVRWVGRPATANTWITEVEFRQLDSTLLHNYQDSLHGLDLAAFRPPIIHTYKHRRHP</sequence>
<organism evidence="2 3">
    <name type="scientific">Prunus dulcis</name>
    <name type="common">Almond</name>
    <name type="synonym">Amygdalus dulcis</name>
    <dbReference type="NCBI Taxonomy" id="3755"/>
    <lineage>
        <taxon>Eukaryota</taxon>
        <taxon>Viridiplantae</taxon>
        <taxon>Streptophyta</taxon>
        <taxon>Embryophyta</taxon>
        <taxon>Tracheophyta</taxon>
        <taxon>Spermatophyta</taxon>
        <taxon>Magnoliopsida</taxon>
        <taxon>eudicotyledons</taxon>
        <taxon>Gunneridae</taxon>
        <taxon>Pentapetalae</taxon>
        <taxon>rosids</taxon>
        <taxon>fabids</taxon>
        <taxon>Rosales</taxon>
        <taxon>Rosaceae</taxon>
        <taxon>Amygdaloideae</taxon>
        <taxon>Amygdaleae</taxon>
        <taxon>Prunus</taxon>
    </lineage>
</organism>
<evidence type="ECO:0000256" key="1">
    <source>
        <dbReference type="SAM" id="MobiDB-lite"/>
    </source>
</evidence>